<evidence type="ECO:0000313" key="5">
    <source>
        <dbReference type="EMBL" id="MFC4768384.1"/>
    </source>
</evidence>
<dbReference type="Proteomes" id="UP001596002">
    <property type="component" value="Unassembled WGS sequence"/>
</dbReference>
<dbReference type="PROSITE" id="PS01317">
    <property type="entry name" value="SSRP"/>
    <property type="match status" value="1"/>
</dbReference>
<dbReference type="EMBL" id="JBHSHC010000099">
    <property type="protein sequence ID" value="MFC4768384.1"/>
    <property type="molecule type" value="Genomic_DNA"/>
</dbReference>
<dbReference type="InterPro" id="IPR000037">
    <property type="entry name" value="SsrA-bd_prot"/>
</dbReference>
<dbReference type="Gene3D" id="2.40.280.10">
    <property type="match status" value="1"/>
</dbReference>
<evidence type="ECO:0000256" key="2">
    <source>
        <dbReference type="ARBA" id="ARBA00022884"/>
    </source>
</evidence>
<evidence type="ECO:0000256" key="3">
    <source>
        <dbReference type="HAMAP-Rule" id="MF_00023"/>
    </source>
</evidence>
<feature type="region of interest" description="Disordered" evidence="4">
    <location>
        <begin position="133"/>
        <end position="157"/>
    </location>
</feature>
<sequence length="157" mass="18052">MAKKDEGPKALAQNKKASHDYFIEDTYEAGIVLTGTEIKSIRQGKANLQDSFARISNGEAWLINMHVSPFEQGNRFNVDPTRSRKLLLHKGEIMKLLGQTKERGYSLIPLKLYVKNGFCKVLLGLAKGKKHYDKRESEAKRDAQREMQRALRERQKY</sequence>
<dbReference type="RefSeq" id="WP_380026334.1">
    <property type="nucleotide sequence ID" value="NZ_JBHSHC010000099.1"/>
</dbReference>
<evidence type="ECO:0000256" key="4">
    <source>
        <dbReference type="SAM" id="MobiDB-lite"/>
    </source>
</evidence>
<dbReference type="NCBIfam" id="TIGR00086">
    <property type="entry name" value="smpB"/>
    <property type="match status" value="1"/>
</dbReference>
<protein>
    <recommendedName>
        <fullName evidence="3">SsrA-binding protein</fullName>
    </recommendedName>
    <alternativeName>
        <fullName evidence="3">Small protein B</fullName>
    </alternativeName>
</protein>
<organism evidence="5 6">
    <name type="scientific">Effusibacillus consociatus</name>
    <dbReference type="NCBI Taxonomy" id="1117041"/>
    <lineage>
        <taxon>Bacteria</taxon>
        <taxon>Bacillati</taxon>
        <taxon>Bacillota</taxon>
        <taxon>Bacilli</taxon>
        <taxon>Bacillales</taxon>
        <taxon>Alicyclobacillaceae</taxon>
        <taxon>Effusibacillus</taxon>
    </lineage>
</organism>
<dbReference type="PANTHER" id="PTHR30308:SF2">
    <property type="entry name" value="SSRA-BINDING PROTEIN"/>
    <property type="match status" value="1"/>
</dbReference>
<dbReference type="NCBIfam" id="NF003843">
    <property type="entry name" value="PRK05422.1"/>
    <property type="match status" value="1"/>
</dbReference>
<proteinExistence type="inferred from homology"/>
<dbReference type="InterPro" id="IPR020081">
    <property type="entry name" value="SsrA-bd_prot_CS"/>
</dbReference>
<dbReference type="HAMAP" id="MF_00023">
    <property type="entry name" value="SmpB"/>
    <property type="match status" value="1"/>
</dbReference>
<comment type="subcellular location">
    <subcellularLocation>
        <location evidence="3">Cytoplasm</location>
    </subcellularLocation>
    <text evidence="3">The tmRNA-SmpB complex associates with stalled 70S ribosomes.</text>
</comment>
<gene>
    <name evidence="3 5" type="primary">smpB</name>
    <name evidence="5" type="ORF">ACFO8Q_13610</name>
</gene>
<comment type="similarity">
    <text evidence="3">Belongs to the SmpB family.</text>
</comment>
<comment type="caution">
    <text evidence="5">The sequence shown here is derived from an EMBL/GenBank/DDBJ whole genome shotgun (WGS) entry which is preliminary data.</text>
</comment>
<reference evidence="6" key="1">
    <citation type="journal article" date="2019" name="Int. J. Syst. Evol. Microbiol.">
        <title>The Global Catalogue of Microorganisms (GCM) 10K type strain sequencing project: providing services to taxonomists for standard genome sequencing and annotation.</title>
        <authorList>
            <consortium name="The Broad Institute Genomics Platform"/>
            <consortium name="The Broad Institute Genome Sequencing Center for Infectious Disease"/>
            <person name="Wu L."/>
            <person name="Ma J."/>
        </authorList>
    </citation>
    <scope>NUCLEOTIDE SEQUENCE [LARGE SCALE GENOMIC DNA]</scope>
    <source>
        <strain evidence="6">WYCCWR 12678</strain>
    </source>
</reference>
<dbReference type="InterPro" id="IPR023620">
    <property type="entry name" value="SmpB"/>
</dbReference>
<keyword evidence="1 3" id="KW-0963">Cytoplasm</keyword>
<name>A0ABV9Q3K2_9BACL</name>
<dbReference type="CDD" id="cd09294">
    <property type="entry name" value="SmpB"/>
    <property type="match status" value="1"/>
</dbReference>
<evidence type="ECO:0000313" key="6">
    <source>
        <dbReference type="Proteomes" id="UP001596002"/>
    </source>
</evidence>
<keyword evidence="2 3" id="KW-0694">RNA-binding</keyword>
<evidence type="ECO:0000256" key="1">
    <source>
        <dbReference type="ARBA" id="ARBA00022490"/>
    </source>
</evidence>
<dbReference type="Pfam" id="PF01668">
    <property type="entry name" value="SmpB"/>
    <property type="match status" value="1"/>
</dbReference>
<comment type="function">
    <text evidence="3">Required for rescue of stalled ribosomes mediated by trans-translation. Binds to transfer-messenger RNA (tmRNA), required for stable association of tmRNA with ribosomes. tmRNA and SmpB together mimic tRNA shape, replacing the anticodon stem-loop with SmpB. tmRNA is encoded by the ssrA gene; the 2 termini fold to resemble tRNA(Ala) and it encodes a 'tag peptide', a short internal open reading frame. During trans-translation Ala-aminoacylated tmRNA acts like a tRNA, entering the A-site of stalled ribosomes, displacing the stalled mRNA. The ribosome then switches to translate the ORF on the tmRNA; the nascent peptide is terminated with the 'tag peptide' encoded by the tmRNA and targeted for degradation. The ribosome is freed to recommence translation, which seems to be the essential function of trans-translation.</text>
</comment>
<accession>A0ABV9Q3K2</accession>
<dbReference type="SUPFAM" id="SSF74982">
    <property type="entry name" value="Small protein B (SmpB)"/>
    <property type="match status" value="1"/>
</dbReference>
<dbReference type="PANTHER" id="PTHR30308">
    <property type="entry name" value="TMRNA-BINDING COMPONENT OF TRANS-TRANSLATION TAGGING COMPLEX"/>
    <property type="match status" value="1"/>
</dbReference>
<keyword evidence="6" id="KW-1185">Reference proteome</keyword>